<evidence type="ECO:0000256" key="1">
    <source>
        <dbReference type="SAM" id="MobiDB-lite"/>
    </source>
</evidence>
<evidence type="ECO:0000313" key="2">
    <source>
        <dbReference type="EMBL" id="PWZ23493.1"/>
    </source>
</evidence>
<protein>
    <submittedName>
        <fullName evidence="2">Uncharacterized protein</fullName>
    </submittedName>
</protein>
<accession>A0A3L6ESG1</accession>
<dbReference type="Proteomes" id="UP000251960">
    <property type="component" value="Chromosome 5"/>
</dbReference>
<feature type="region of interest" description="Disordered" evidence="1">
    <location>
        <begin position="121"/>
        <end position="178"/>
    </location>
</feature>
<dbReference type="AlphaFoldDB" id="A0A3L6ESG1"/>
<evidence type="ECO:0000313" key="3">
    <source>
        <dbReference type="Proteomes" id="UP000251960"/>
    </source>
</evidence>
<dbReference type="EMBL" id="NCVQ01000006">
    <property type="protein sequence ID" value="PWZ23493.1"/>
    <property type="molecule type" value="Genomic_DNA"/>
</dbReference>
<feature type="compositionally biased region" description="Acidic residues" evidence="1">
    <location>
        <begin position="168"/>
        <end position="178"/>
    </location>
</feature>
<comment type="caution">
    <text evidence="2">The sequence shown here is derived from an EMBL/GenBank/DDBJ whole genome shotgun (WGS) entry which is preliminary data.</text>
</comment>
<gene>
    <name evidence="2" type="ORF">Zm00014a_007754</name>
</gene>
<proteinExistence type="predicted"/>
<reference evidence="2 3" key="1">
    <citation type="journal article" date="2018" name="Nat. Genet.">
        <title>Extensive intraspecific gene order and gene structural variations between Mo17 and other maize genomes.</title>
        <authorList>
            <person name="Sun S."/>
            <person name="Zhou Y."/>
            <person name="Chen J."/>
            <person name="Shi J."/>
            <person name="Zhao H."/>
            <person name="Zhao H."/>
            <person name="Song W."/>
            <person name="Zhang M."/>
            <person name="Cui Y."/>
            <person name="Dong X."/>
            <person name="Liu H."/>
            <person name="Ma X."/>
            <person name="Jiao Y."/>
            <person name="Wang B."/>
            <person name="Wei X."/>
            <person name="Stein J.C."/>
            <person name="Glaubitz J.C."/>
            <person name="Lu F."/>
            <person name="Yu G."/>
            <person name="Liang C."/>
            <person name="Fengler K."/>
            <person name="Li B."/>
            <person name="Rafalski A."/>
            <person name="Schnable P.S."/>
            <person name="Ware D.H."/>
            <person name="Buckler E.S."/>
            <person name="Lai J."/>
        </authorList>
    </citation>
    <scope>NUCLEOTIDE SEQUENCE [LARGE SCALE GENOMIC DNA]</scope>
    <source>
        <strain evidence="3">cv. Missouri 17</strain>
        <tissue evidence="2">Seedling</tissue>
    </source>
</reference>
<name>A0A3L6ESG1_MAIZE</name>
<sequence>MIARAEDAKKRNRKHHVDLTSTQARVAALESREVIAVEALKQAKDEHVQKLMEPYLVTHNQRRALRIQEPTSTNPVQPRRAKDPHILEGHPVSIRGEKKAWELLEGAIVLEGIPVFPQAMDKQEHPESSQDPPPELFEPLTMKKIPAPSLETKEEAASTPPALPPSEELQEPVSLEEEFDPVLPFQSPPEEVINISSLLIHPGDISD</sequence>
<organism evidence="2 3">
    <name type="scientific">Zea mays</name>
    <name type="common">Maize</name>
    <dbReference type="NCBI Taxonomy" id="4577"/>
    <lineage>
        <taxon>Eukaryota</taxon>
        <taxon>Viridiplantae</taxon>
        <taxon>Streptophyta</taxon>
        <taxon>Embryophyta</taxon>
        <taxon>Tracheophyta</taxon>
        <taxon>Spermatophyta</taxon>
        <taxon>Magnoliopsida</taxon>
        <taxon>Liliopsida</taxon>
        <taxon>Poales</taxon>
        <taxon>Poaceae</taxon>
        <taxon>PACMAD clade</taxon>
        <taxon>Panicoideae</taxon>
        <taxon>Andropogonodae</taxon>
        <taxon>Andropogoneae</taxon>
        <taxon>Tripsacinae</taxon>
        <taxon>Zea</taxon>
    </lineage>
</organism>